<dbReference type="EMBL" id="BARU01028932">
    <property type="protein sequence ID" value="GAH75529.1"/>
    <property type="molecule type" value="Genomic_DNA"/>
</dbReference>
<feature type="non-terminal residue" evidence="2">
    <location>
        <position position="1"/>
    </location>
</feature>
<sequence>LQAAELFHKAGFLSEEFAKDNDIGSINSIQSKIFSSYYYYEEHNCFAQYYYEKHNIDKAKEHNKESLNFLEGSIKLTEENIKSLTSQIKEQLSDHLKICKYYKITSIAFFPDTLEEAHRQGYENCRSCIGERAFRFKTKLIIEEEEDNVRKGNI</sequence>
<name>X1JB04_9ZZZZ</name>
<keyword evidence="1" id="KW-0175">Coiled coil</keyword>
<protein>
    <submittedName>
        <fullName evidence="2">Uncharacterized protein</fullName>
    </submittedName>
</protein>
<comment type="caution">
    <text evidence="2">The sequence shown here is derived from an EMBL/GenBank/DDBJ whole genome shotgun (WGS) entry which is preliminary data.</text>
</comment>
<accession>X1JB04</accession>
<evidence type="ECO:0000313" key="2">
    <source>
        <dbReference type="EMBL" id="GAH75529.1"/>
    </source>
</evidence>
<reference evidence="2" key="1">
    <citation type="journal article" date="2014" name="Front. Microbiol.">
        <title>High frequency of phylogenetically diverse reductive dehalogenase-homologous genes in deep subseafloor sedimentary metagenomes.</title>
        <authorList>
            <person name="Kawai M."/>
            <person name="Futagami T."/>
            <person name="Toyoda A."/>
            <person name="Takaki Y."/>
            <person name="Nishi S."/>
            <person name="Hori S."/>
            <person name="Arai W."/>
            <person name="Tsubouchi T."/>
            <person name="Morono Y."/>
            <person name="Uchiyama I."/>
            <person name="Ito T."/>
            <person name="Fujiyama A."/>
            <person name="Inagaki F."/>
            <person name="Takami H."/>
        </authorList>
    </citation>
    <scope>NUCLEOTIDE SEQUENCE</scope>
    <source>
        <strain evidence="2">Expedition CK06-06</strain>
    </source>
</reference>
<proteinExistence type="predicted"/>
<gene>
    <name evidence="2" type="ORF">S03H2_46119</name>
</gene>
<feature type="coiled-coil region" evidence="1">
    <location>
        <begin position="67"/>
        <end position="94"/>
    </location>
</feature>
<organism evidence="2">
    <name type="scientific">marine sediment metagenome</name>
    <dbReference type="NCBI Taxonomy" id="412755"/>
    <lineage>
        <taxon>unclassified sequences</taxon>
        <taxon>metagenomes</taxon>
        <taxon>ecological metagenomes</taxon>
    </lineage>
</organism>
<evidence type="ECO:0000256" key="1">
    <source>
        <dbReference type="SAM" id="Coils"/>
    </source>
</evidence>
<dbReference type="AlphaFoldDB" id="X1JB04"/>